<sequence length="104" mass="10212">MNRIAIRFAAAALLGLAATQGALAADAGLGYAYVGGTGENESVAYAGATPQGVLAAPATITGSGENVSVDVPHTVLPGVAQYNAVVDGSGENQSVRYVPVAPRG</sequence>
<dbReference type="RefSeq" id="WP_219765051.1">
    <property type="nucleotide sequence ID" value="NZ_JAHYBZ010000008.1"/>
</dbReference>
<gene>
    <name evidence="2" type="ORF">KPL78_21630</name>
</gene>
<evidence type="ECO:0000313" key="3">
    <source>
        <dbReference type="Proteomes" id="UP001196565"/>
    </source>
</evidence>
<dbReference type="EMBL" id="JAHYBZ010000008">
    <property type="protein sequence ID" value="MBW6400475.1"/>
    <property type="molecule type" value="Genomic_DNA"/>
</dbReference>
<evidence type="ECO:0000256" key="1">
    <source>
        <dbReference type="SAM" id="SignalP"/>
    </source>
</evidence>
<feature type="signal peptide" evidence="1">
    <location>
        <begin position="1"/>
        <end position="24"/>
    </location>
</feature>
<organism evidence="2 3">
    <name type="scientific">Roseomonas alba</name>
    <dbReference type="NCBI Taxonomy" id="2846776"/>
    <lineage>
        <taxon>Bacteria</taxon>
        <taxon>Pseudomonadati</taxon>
        <taxon>Pseudomonadota</taxon>
        <taxon>Alphaproteobacteria</taxon>
        <taxon>Acetobacterales</taxon>
        <taxon>Roseomonadaceae</taxon>
        <taxon>Roseomonas</taxon>
    </lineage>
</organism>
<comment type="caution">
    <text evidence="2">The sequence shown here is derived from an EMBL/GenBank/DDBJ whole genome shotgun (WGS) entry which is preliminary data.</text>
</comment>
<feature type="chain" id="PRO_5045285674" evidence="1">
    <location>
        <begin position="25"/>
        <end position="104"/>
    </location>
</feature>
<proteinExistence type="predicted"/>
<accession>A0ABS7AGL5</accession>
<reference evidence="2 3" key="1">
    <citation type="submission" date="2021-07" db="EMBL/GenBank/DDBJ databases">
        <authorList>
            <person name="So Y."/>
        </authorList>
    </citation>
    <scope>NUCLEOTIDE SEQUENCE [LARGE SCALE GENOMIC DNA]</scope>
    <source>
        <strain evidence="2 3">HJA6</strain>
    </source>
</reference>
<evidence type="ECO:0000313" key="2">
    <source>
        <dbReference type="EMBL" id="MBW6400475.1"/>
    </source>
</evidence>
<protein>
    <submittedName>
        <fullName evidence="2">Uncharacterized protein</fullName>
    </submittedName>
</protein>
<keyword evidence="1" id="KW-0732">Signal</keyword>
<name>A0ABS7AGL5_9PROT</name>
<keyword evidence="3" id="KW-1185">Reference proteome</keyword>
<dbReference type="Proteomes" id="UP001196565">
    <property type="component" value="Unassembled WGS sequence"/>
</dbReference>